<keyword evidence="3" id="KW-1185">Reference proteome</keyword>
<accession>A0AAN8ICS3</accession>
<gene>
    <name evidence="2" type="ORF">OHC33_000710</name>
</gene>
<feature type="region of interest" description="Disordered" evidence="1">
    <location>
        <begin position="96"/>
        <end position="177"/>
    </location>
</feature>
<evidence type="ECO:0000256" key="1">
    <source>
        <dbReference type="SAM" id="MobiDB-lite"/>
    </source>
</evidence>
<dbReference type="EMBL" id="JAKLMC020000001">
    <property type="protein sequence ID" value="KAK5958866.1"/>
    <property type="molecule type" value="Genomic_DNA"/>
</dbReference>
<proteinExistence type="predicted"/>
<feature type="compositionally biased region" description="Polar residues" evidence="1">
    <location>
        <begin position="164"/>
        <end position="173"/>
    </location>
</feature>
<reference evidence="2 3" key="1">
    <citation type="submission" date="2022-12" db="EMBL/GenBank/DDBJ databases">
        <title>Genomic features and morphological characterization of a novel Knufia sp. strain isolated from spacecraft assembly facility.</title>
        <authorList>
            <person name="Teixeira M."/>
            <person name="Chander A.M."/>
            <person name="Stajich J.E."/>
            <person name="Venkateswaran K."/>
        </authorList>
    </citation>
    <scope>NUCLEOTIDE SEQUENCE [LARGE SCALE GENOMIC DNA]</scope>
    <source>
        <strain evidence="2 3">FJI-L2-BK-P2</strain>
    </source>
</reference>
<comment type="caution">
    <text evidence="2">The sequence shown here is derived from an EMBL/GenBank/DDBJ whole genome shotgun (WGS) entry which is preliminary data.</text>
</comment>
<sequence length="221" mass="25443">MCRMCLYYHRIDLEQLSTSNPFSKEYLFPDESPLPNNTIVESPESRRHTAWTNLRRFPSLKSYPAEDSTRFPDAALEDITVRGPRELSKQRYMPYQPFRDQQPPTANQTLKLPNTSSHASIRKLHHHNRVDSMRSIYSPDDDHSVNTSTPKSVSPVSEADSPKLSCTSEQSKPSFDRARWSFEGDIPTTVSDIEVPFPPPLRVRHAEQSPTIWMDQLCQNL</sequence>
<name>A0AAN8ICS3_9EURO</name>
<dbReference type="Proteomes" id="UP001316803">
    <property type="component" value="Unassembled WGS sequence"/>
</dbReference>
<feature type="compositionally biased region" description="Polar residues" evidence="1">
    <location>
        <begin position="102"/>
        <end position="119"/>
    </location>
</feature>
<dbReference type="AlphaFoldDB" id="A0AAN8ICS3"/>
<protein>
    <submittedName>
        <fullName evidence="2">Uncharacterized protein</fullName>
    </submittedName>
</protein>
<feature type="compositionally biased region" description="Polar residues" evidence="1">
    <location>
        <begin position="145"/>
        <end position="155"/>
    </location>
</feature>
<evidence type="ECO:0000313" key="3">
    <source>
        <dbReference type="Proteomes" id="UP001316803"/>
    </source>
</evidence>
<evidence type="ECO:0000313" key="2">
    <source>
        <dbReference type="EMBL" id="KAK5958866.1"/>
    </source>
</evidence>
<organism evidence="2 3">
    <name type="scientific">Knufia fluminis</name>
    <dbReference type="NCBI Taxonomy" id="191047"/>
    <lineage>
        <taxon>Eukaryota</taxon>
        <taxon>Fungi</taxon>
        <taxon>Dikarya</taxon>
        <taxon>Ascomycota</taxon>
        <taxon>Pezizomycotina</taxon>
        <taxon>Eurotiomycetes</taxon>
        <taxon>Chaetothyriomycetidae</taxon>
        <taxon>Chaetothyriales</taxon>
        <taxon>Trichomeriaceae</taxon>
        <taxon>Knufia</taxon>
    </lineage>
</organism>